<protein>
    <submittedName>
        <fullName evidence="9">Efflux RND transporter permease subunit</fullName>
    </submittedName>
</protein>
<feature type="transmembrane region" description="Helical" evidence="8">
    <location>
        <begin position="946"/>
        <end position="965"/>
    </location>
</feature>
<dbReference type="SUPFAM" id="SSF82693">
    <property type="entry name" value="Multidrug efflux transporter AcrB pore domain, PN1, PN2, PC1 and PC2 subdomains"/>
    <property type="match status" value="3"/>
</dbReference>
<evidence type="ECO:0000256" key="2">
    <source>
        <dbReference type="ARBA" id="ARBA00022448"/>
    </source>
</evidence>
<dbReference type="Pfam" id="PF00873">
    <property type="entry name" value="ACR_tran"/>
    <property type="match status" value="1"/>
</dbReference>
<dbReference type="EMBL" id="CP036282">
    <property type="protein sequence ID" value="QDL54867.1"/>
    <property type="molecule type" value="Genomic_DNA"/>
</dbReference>
<organism evidence="9 10">
    <name type="scientific">Rhodoferax aquaticus</name>
    <dbReference type="NCBI Taxonomy" id="2527691"/>
    <lineage>
        <taxon>Bacteria</taxon>
        <taxon>Pseudomonadati</taxon>
        <taxon>Pseudomonadota</taxon>
        <taxon>Betaproteobacteria</taxon>
        <taxon>Burkholderiales</taxon>
        <taxon>Comamonadaceae</taxon>
        <taxon>Rhodoferax</taxon>
    </lineage>
</organism>
<dbReference type="PRINTS" id="PR00702">
    <property type="entry name" value="ACRIFLAVINRP"/>
</dbReference>
<keyword evidence="10" id="KW-1185">Reference proteome</keyword>
<proteinExistence type="predicted"/>
<feature type="transmembrane region" description="Helical" evidence="8">
    <location>
        <begin position="12"/>
        <end position="29"/>
    </location>
</feature>
<evidence type="ECO:0000313" key="9">
    <source>
        <dbReference type="EMBL" id="QDL54867.1"/>
    </source>
</evidence>
<dbReference type="RefSeq" id="WP_142812027.1">
    <property type="nucleotide sequence ID" value="NZ_CP036282.1"/>
</dbReference>
<feature type="transmembrane region" description="Helical" evidence="8">
    <location>
        <begin position="874"/>
        <end position="894"/>
    </location>
</feature>
<feature type="transmembrane region" description="Helical" evidence="8">
    <location>
        <begin position="332"/>
        <end position="352"/>
    </location>
</feature>
<dbReference type="Gene3D" id="3.30.70.1440">
    <property type="entry name" value="Multidrug efflux transporter AcrB pore domain"/>
    <property type="match status" value="1"/>
</dbReference>
<dbReference type="Gene3D" id="3.30.2090.10">
    <property type="entry name" value="Multidrug efflux transporter AcrB TolC docking domain, DN and DC subdomains"/>
    <property type="match status" value="2"/>
</dbReference>
<evidence type="ECO:0000313" key="10">
    <source>
        <dbReference type="Proteomes" id="UP000317365"/>
    </source>
</evidence>
<evidence type="ECO:0000256" key="5">
    <source>
        <dbReference type="ARBA" id="ARBA00022692"/>
    </source>
</evidence>
<feature type="transmembrane region" description="Helical" evidence="8">
    <location>
        <begin position="430"/>
        <end position="450"/>
    </location>
</feature>
<evidence type="ECO:0000256" key="4">
    <source>
        <dbReference type="ARBA" id="ARBA00022519"/>
    </source>
</evidence>
<keyword evidence="5 8" id="KW-0812">Transmembrane</keyword>
<keyword evidence="4" id="KW-0997">Cell inner membrane</keyword>
<dbReference type="AlphaFoldDB" id="A0A515EQD0"/>
<evidence type="ECO:0000256" key="6">
    <source>
        <dbReference type="ARBA" id="ARBA00022989"/>
    </source>
</evidence>
<dbReference type="SUPFAM" id="SSF82714">
    <property type="entry name" value="Multidrug efflux transporter AcrB TolC docking domain, DN and DC subdomains"/>
    <property type="match status" value="2"/>
</dbReference>
<dbReference type="Gene3D" id="3.30.70.1430">
    <property type="entry name" value="Multidrug efflux transporter AcrB pore domain"/>
    <property type="match status" value="2"/>
</dbReference>
<dbReference type="FunFam" id="1.20.1640.10:FF:000001">
    <property type="entry name" value="Efflux pump membrane transporter"/>
    <property type="match status" value="1"/>
</dbReference>
<dbReference type="InterPro" id="IPR001036">
    <property type="entry name" value="Acrflvin-R"/>
</dbReference>
<reference evidence="10" key="2">
    <citation type="journal article" date="2020" name="Int. J. Syst. Evol. Microbiol.">
        <title>Genomic insights into a novel species Rhodoferax aquaticus sp. nov., isolated from freshwater.</title>
        <authorList>
            <person name="Li T."/>
            <person name="Zhuo Y."/>
            <person name="Jin C.Z."/>
            <person name="Wu X."/>
            <person name="Ko S.R."/>
            <person name="Jin F.J."/>
            <person name="Ahn C.Y."/>
            <person name="Oh H.M."/>
            <person name="Lee H.G."/>
            <person name="Jin L."/>
        </authorList>
    </citation>
    <scope>NUCLEOTIDE SEQUENCE [LARGE SCALE GENOMIC DNA]</scope>
    <source>
        <strain evidence="10">Gr-4</strain>
    </source>
</reference>
<comment type="subcellular location">
    <subcellularLocation>
        <location evidence="1">Cell inner membrane</location>
        <topology evidence="1">Multi-pass membrane protein</topology>
    </subcellularLocation>
</comment>
<gene>
    <name evidence="9" type="ORF">EXZ61_12200</name>
</gene>
<accession>A0A515EQD0</accession>
<dbReference type="Gene3D" id="3.30.70.1320">
    <property type="entry name" value="Multidrug efflux transporter AcrB pore domain like"/>
    <property type="match status" value="1"/>
</dbReference>
<feature type="transmembrane region" description="Helical" evidence="8">
    <location>
        <begin position="359"/>
        <end position="383"/>
    </location>
</feature>
<evidence type="ECO:0000256" key="7">
    <source>
        <dbReference type="ARBA" id="ARBA00023136"/>
    </source>
</evidence>
<dbReference type="GO" id="GO:0042910">
    <property type="term" value="F:xenobiotic transmembrane transporter activity"/>
    <property type="evidence" value="ECO:0007669"/>
    <property type="project" value="TreeGrafter"/>
</dbReference>
<dbReference type="InterPro" id="IPR027463">
    <property type="entry name" value="AcrB_DN_DC_subdom"/>
</dbReference>
<dbReference type="KEGG" id="rhg:EXZ61_12200"/>
<sequence length="1021" mass="110682">MQLAETSIRRPVFATVLSLLIMLVGAVSFNRLSVREYPKIDEPVVNVTTRFGGASSSVMEAQVTKILEDSLAGIEGVDVITSSSRQERSQVTIRFSLSRDADSAAADVRDKVSRVRQRLPQGIDEPVIAKVEADAFPVIFLSMTSDTHTALQLSEIANTLVKPVLQTAPGAADVVVQGERQFSMRILLDSDKLAAYKLAIQDVEDALRKSNLEVPAGRIESTLREFNVTAATDLQKPQEFSQIVIRTVNGYPVRLGDVARVQQAAADERSSVRLNGRDAVGVGVVRQATANPLDLSAGVRDLMVKLQKDLPAGVTIEVANDSSVFIDRSISGVYRTIIEAAVLVALVIFLFLHSLRAALIPLVTIPVALIGTFALMALAGFSINTLTLLALVLAIGLVVDDAIVMLENIYRHIENGVPPFQAAIRGAREVGFAIVAMTLTLVAVYAPLAFAPGRTGRLFTEFALALAGAVAVSGLIALTLSPMMSSLLLKHQANPSWFDRSVEGVLNAITRGYSSVLDLVLRQRWIVLVVMGGCAWISWSVLSEIKRELAPIEDRGVVLAQVNAPDGATLEYTNRYSKAIERIGENYPEFDRVFATMGNPTVAQGNVFFRAVPWEERTRTTQELAKDMTGKISGLSGVTAFPITPPSLGQGFSQRPISFVIMTSDSYQNLSQTVRAFQEELAKNPGFVQVDTDLRLNKPEFRLEVDRERAADMGVGIDVIARSVETMLGGRNVTRYKREGVQYDVVVQTTASGRDTPDDIDKIFVRGRADTMVPLSALVKVREVVVPRELNHFGQRRSATITANLSPDYSQGEALSFMDATAKQVLKPGYATDLSGSSREFKKSSDSLTLVFMLALLFIFLVLSAQFESFVDPLVIMLSVPLSMAGALLALKWSGGSLNVYSQIGLITLVGLITKHGILIVEFANQLREQGMETMLAIKQSAAQRLRPILMTTGAMVLGAVPLAIAKGAGAESRQQIGWVIVGGMTVGTFLTIFVVPTIYTLFARKHAPGPRTEDAFAEVT</sequence>
<dbReference type="PANTHER" id="PTHR32063:SF14">
    <property type="entry name" value="BLL4319 PROTEIN"/>
    <property type="match status" value="1"/>
</dbReference>
<feature type="transmembrane region" description="Helical" evidence="8">
    <location>
        <begin position="848"/>
        <end position="867"/>
    </location>
</feature>
<keyword evidence="3" id="KW-1003">Cell membrane</keyword>
<reference evidence="10" key="1">
    <citation type="submission" date="2019-02" db="EMBL/GenBank/DDBJ databases">
        <title>Complete genome sequence of Rhodoferax sp. Gr-4.</title>
        <authorList>
            <person name="Jin L."/>
        </authorList>
    </citation>
    <scope>NUCLEOTIDE SEQUENCE [LARGE SCALE GENOMIC DNA]</scope>
    <source>
        <strain evidence="10">Gr-4</strain>
    </source>
</reference>
<name>A0A515EQD0_9BURK</name>
<feature type="transmembrane region" description="Helical" evidence="8">
    <location>
        <begin position="462"/>
        <end position="480"/>
    </location>
</feature>
<dbReference type="GO" id="GO:0005886">
    <property type="term" value="C:plasma membrane"/>
    <property type="evidence" value="ECO:0007669"/>
    <property type="project" value="UniProtKB-SubCell"/>
</dbReference>
<keyword evidence="6 8" id="KW-1133">Transmembrane helix</keyword>
<dbReference type="Gene3D" id="1.20.1640.10">
    <property type="entry name" value="Multidrug efflux transporter AcrB transmembrane domain"/>
    <property type="match status" value="2"/>
</dbReference>
<dbReference type="PANTHER" id="PTHR32063">
    <property type="match status" value="1"/>
</dbReference>
<keyword evidence="7 8" id="KW-0472">Membrane</keyword>
<feature type="transmembrane region" description="Helical" evidence="8">
    <location>
        <begin position="900"/>
        <end position="925"/>
    </location>
</feature>
<evidence type="ECO:0000256" key="3">
    <source>
        <dbReference type="ARBA" id="ARBA00022475"/>
    </source>
</evidence>
<keyword evidence="2" id="KW-0813">Transport</keyword>
<feature type="transmembrane region" description="Helical" evidence="8">
    <location>
        <begin position="977"/>
        <end position="1003"/>
    </location>
</feature>
<evidence type="ECO:0000256" key="1">
    <source>
        <dbReference type="ARBA" id="ARBA00004429"/>
    </source>
</evidence>
<evidence type="ECO:0000256" key="8">
    <source>
        <dbReference type="SAM" id="Phobius"/>
    </source>
</evidence>
<dbReference type="SUPFAM" id="SSF82866">
    <property type="entry name" value="Multidrug efflux transporter AcrB transmembrane domain"/>
    <property type="match status" value="2"/>
</dbReference>
<feature type="transmembrane region" description="Helical" evidence="8">
    <location>
        <begin position="525"/>
        <end position="542"/>
    </location>
</feature>
<feature type="transmembrane region" description="Helical" evidence="8">
    <location>
        <begin position="389"/>
        <end position="410"/>
    </location>
</feature>
<dbReference type="Proteomes" id="UP000317365">
    <property type="component" value="Chromosome"/>
</dbReference>